<proteinExistence type="predicted"/>
<accession>A0A1I6W9B1</accession>
<evidence type="ECO:0000256" key="2">
    <source>
        <dbReference type="SAM" id="SignalP"/>
    </source>
</evidence>
<dbReference type="Pfam" id="PF18986">
    <property type="entry name" value="DUF5719"/>
    <property type="match status" value="1"/>
</dbReference>
<sequence>MNRTTISLLATVTALVAVTGVASLGSGEQSTAPAGQARDMPVERTALTCPRPTGAELATTEYTAYTPGGDGNGDGADGQEEGEEGHAYLLPAPEYVAGFGTGDEDEDGDEDADQDPEPLVALQEPGVPVSASVDTYGAPALTGTAEQRLAPGWTVQQTTSVRSGAGQGLLGTSCQTPDSEFWFAGASTAEARNDYVHLTNPDAGPTVVDIQLYGPEGRLESGLGGEGVTVPGGTSVAVRLSTLTDEPLADLAVQVTARTGRIGAQIEASDAQLGVDWLTPVSATTGPLVLPGIPADARTLRLVAYAPGDEDVALDVSLSGPTGSFTPAGNESITLRSRTLTAIDLEDLTQGEPGSLILTPATGSGAGAVVVGLRVTQGEDDEREMAFIPATAPIEQRASVAGNTAKGTTLSLVAPEEAVEVRVTLSGGSNGGEAPEPETYTVEARSTLAIAPELPDGTKGRYAITVERLDGGTLYASRTLVKKEDDMVTFTVQTLPDDRSRVSVPQTGEDLSVLTD</sequence>
<evidence type="ECO:0000256" key="1">
    <source>
        <dbReference type="SAM" id="MobiDB-lite"/>
    </source>
</evidence>
<feature type="chain" id="PRO_5039432466" description="Secreted protein" evidence="2">
    <location>
        <begin position="23"/>
        <end position="516"/>
    </location>
</feature>
<dbReference type="AlphaFoldDB" id="A0A1I6W9B1"/>
<evidence type="ECO:0000313" key="3">
    <source>
        <dbReference type="EMBL" id="SFT22502.1"/>
    </source>
</evidence>
<feature type="compositionally biased region" description="Acidic residues" evidence="1">
    <location>
        <begin position="102"/>
        <end position="116"/>
    </location>
</feature>
<feature type="region of interest" description="Disordered" evidence="1">
    <location>
        <begin position="97"/>
        <end position="117"/>
    </location>
</feature>
<feature type="signal peptide" evidence="2">
    <location>
        <begin position="1"/>
        <end position="22"/>
    </location>
</feature>
<gene>
    <name evidence="3" type="ORF">SAMN05444716_11511</name>
</gene>
<dbReference type="RefSeq" id="WP_019435381.1">
    <property type="nucleotide sequence ID" value="NZ_FPAB01000015.1"/>
</dbReference>
<feature type="region of interest" description="Disordered" evidence="1">
    <location>
        <begin position="63"/>
        <end position="82"/>
    </location>
</feature>
<evidence type="ECO:0000313" key="4">
    <source>
        <dbReference type="Proteomes" id="UP000198873"/>
    </source>
</evidence>
<organism evidence="3 4">
    <name type="scientific">Streptomyces harbinensis</name>
    <dbReference type="NCBI Taxonomy" id="1176198"/>
    <lineage>
        <taxon>Bacteria</taxon>
        <taxon>Bacillati</taxon>
        <taxon>Actinomycetota</taxon>
        <taxon>Actinomycetes</taxon>
        <taxon>Kitasatosporales</taxon>
        <taxon>Streptomycetaceae</taxon>
        <taxon>Streptomyces</taxon>
    </lineage>
</organism>
<dbReference type="STRING" id="1176198.SAMN05444716_11511"/>
<dbReference type="EMBL" id="FPAB01000015">
    <property type="protein sequence ID" value="SFT22502.1"/>
    <property type="molecule type" value="Genomic_DNA"/>
</dbReference>
<name>A0A1I6W9B1_9ACTN</name>
<protein>
    <recommendedName>
        <fullName evidence="5">Secreted protein</fullName>
    </recommendedName>
</protein>
<dbReference type="Proteomes" id="UP000198873">
    <property type="component" value="Unassembled WGS sequence"/>
</dbReference>
<reference evidence="4" key="1">
    <citation type="submission" date="2016-10" db="EMBL/GenBank/DDBJ databases">
        <authorList>
            <person name="Varghese N."/>
            <person name="Submissions S."/>
        </authorList>
    </citation>
    <scope>NUCLEOTIDE SEQUENCE [LARGE SCALE GENOMIC DNA]</scope>
    <source>
        <strain evidence="4">CGMCC 4.7047</strain>
    </source>
</reference>
<dbReference type="InterPro" id="IPR043777">
    <property type="entry name" value="DUF5719"/>
</dbReference>
<evidence type="ECO:0008006" key="5">
    <source>
        <dbReference type="Google" id="ProtNLM"/>
    </source>
</evidence>
<keyword evidence="4" id="KW-1185">Reference proteome</keyword>
<keyword evidence="2" id="KW-0732">Signal</keyword>